<dbReference type="eggNOG" id="ENOG502TGGR">
    <property type="taxonomic scope" value="Eukaryota"/>
</dbReference>
<sequence>MSRKSSKLQIELLRALIVQTVIPIFVSFLPCVIGLFTPAFNLDLGRSINHIEVVALGAFAFCDHVANVICLPVFRQRVMCRKTQSKPDSFSVTVENTVT</sequence>
<protein>
    <submittedName>
        <fullName evidence="3">G_PROTEIN_RECEP_F1_2 domain-containing protein</fullName>
    </submittedName>
</protein>
<dbReference type="AlphaFoldDB" id="A0A1I7V255"/>
<feature type="transmembrane region" description="Helical" evidence="1">
    <location>
        <begin position="56"/>
        <end position="74"/>
    </location>
</feature>
<evidence type="ECO:0000313" key="2">
    <source>
        <dbReference type="Proteomes" id="UP000095282"/>
    </source>
</evidence>
<dbReference type="Proteomes" id="UP000095282">
    <property type="component" value="Unplaced"/>
</dbReference>
<evidence type="ECO:0000313" key="3">
    <source>
        <dbReference type="WBParaSite" id="Csp11.Scaffold630.g21644.t1"/>
    </source>
</evidence>
<dbReference type="Pfam" id="PF10319">
    <property type="entry name" value="7TM_GPCR_Srj"/>
    <property type="match status" value="1"/>
</dbReference>
<keyword evidence="1" id="KW-0812">Transmembrane</keyword>
<keyword evidence="1" id="KW-1133">Transmembrane helix</keyword>
<accession>A0A1I7V255</accession>
<dbReference type="InterPro" id="IPR019423">
    <property type="entry name" value="7TM_GPCR_serpentine_rcpt_Srj"/>
</dbReference>
<reference evidence="3" key="1">
    <citation type="submission" date="2016-11" db="UniProtKB">
        <authorList>
            <consortium name="WormBaseParasite"/>
        </authorList>
    </citation>
    <scope>IDENTIFICATION</scope>
</reference>
<dbReference type="PANTHER" id="PTHR45907">
    <property type="entry name" value="SERPENTINE RECEPTOR, CLASS J"/>
    <property type="match status" value="1"/>
</dbReference>
<name>A0A1I7V255_9PELO</name>
<keyword evidence="2" id="KW-1185">Reference proteome</keyword>
<dbReference type="WBParaSite" id="Csp11.Scaffold630.g21644.t1">
    <property type="protein sequence ID" value="Csp11.Scaffold630.g21644.t1"/>
    <property type="gene ID" value="Csp11.Scaffold630.g21644"/>
</dbReference>
<organism evidence="2 3">
    <name type="scientific">Caenorhabditis tropicalis</name>
    <dbReference type="NCBI Taxonomy" id="1561998"/>
    <lineage>
        <taxon>Eukaryota</taxon>
        <taxon>Metazoa</taxon>
        <taxon>Ecdysozoa</taxon>
        <taxon>Nematoda</taxon>
        <taxon>Chromadorea</taxon>
        <taxon>Rhabditida</taxon>
        <taxon>Rhabditina</taxon>
        <taxon>Rhabditomorpha</taxon>
        <taxon>Rhabditoidea</taxon>
        <taxon>Rhabditidae</taxon>
        <taxon>Peloderinae</taxon>
        <taxon>Caenorhabditis</taxon>
    </lineage>
</organism>
<evidence type="ECO:0000256" key="1">
    <source>
        <dbReference type="SAM" id="Phobius"/>
    </source>
</evidence>
<dbReference type="PANTHER" id="PTHR45907:SF12">
    <property type="entry name" value="SERPENTINE RECEPTOR, CLASS J"/>
    <property type="match status" value="1"/>
</dbReference>
<feature type="transmembrane region" description="Helical" evidence="1">
    <location>
        <begin position="12"/>
        <end position="36"/>
    </location>
</feature>
<proteinExistence type="predicted"/>
<keyword evidence="1" id="KW-0472">Membrane</keyword>